<dbReference type="Proteomes" id="UP000708208">
    <property type="component" value="Unassembled WGS sequence"/>
</dbReference>
<name>A0A8J2PBW6_9HEXA</name>
<sequence length="35" mass="3836">MLIATRKRASSEESIPGESNESPSFDEAGKPEKEQ</sequence>
<dbReference type="EMBL" id="CAJVCH010213785">
    <property type="protein sequence ID" value="CAG7731496.1"/>
    <property type="molecule type" value="Genomic_DNA"/>
</dbReference>
<proteinExistence type="predicted"/>
<accession>A0A8J2PBW6</accession>
<evidence type="ECO:0000313" key="2">
    <source>
        <dbReference type="EMBL" id="CAG7731496.1"/>
    </source>
</evidence>
<feature type="non-terminal residue" evidence="2">
    <location>
        <position position="35"/>
    </location>
</feature>
<reference evidence="2" key="1">
    <citation type="submission" date="2021-06" db="EMBL/GenBank/DDBJ databases">
        <authorList>
            <person name="Hodson N. C."/>
            <person name="Mongue J. A."/>
            <person name="Jaron S. K."/>
        </authorList>
    </citation>
    <scope>NUCLEOTIDE SEQUENCE</scope>
</reference>
<gene>
    <name evidence="2" type="ORF">AFUS01_LOCUS20083</name>
</gene>
<keyword evidence="3" id="KW-1185">Reference proteome</keyword>
<dbReference type="AlphaFoldDB" id="A0A8J2PBW6"/>
<feature type="region of interest" description="Disordered" evidence="1">
    <location>
        <begin position="1"/>
        <end position="35"/>
    </location>
</feature>
<comment type="caution">
    <text evidence="2">The sequence shown here is derived from an EMBL/GenBank/DDBJ whole genome shotgun (WGS) entry which is preliminary data.</text>
</comment>
<protein>
    <submittedName>
        <fullName evidence="2">Uncharacterized protein</fullName>
    </submittedName>
</protein>
<evidence type="ECO:0000313" key="3">
    <source>
        <dbReference type="Proteomes" id="UP000708208"/>
    </source>
</evidence>
<evidence type="ECO:0000256" key="1">
    <source>
        <dbReference type="SAM" id="MobiDB-lite"/>
    </source>
</evidence>
<organism evidence="2 3">
    <name type="scientific">Allacma fusca</name>
    <dbReference type="NCBI Taxonomy" id="39272"/>
    <lineage>
        <taxon>Eukaryota</taxon>
        <taxon>Metazoa</taxon>
        <taxon>Ecdysozoa</taxon>
        <taxon>Arthropoda</taxon>
        <taxon>Hexapoda</taxon>
        <taxon>Collembola</taxon>
        <taxon>Symphypleona</taxon>
        <taxon>Sminthuridae</taxon>
        <taxon>Allacma</taxon>
    </lineage>
</organism>